<dbReference type="EMBL" id="FTOH01000001">
    <property type="protein sequence ID" value="SIS40701.1"/>
    <property type="molecule type" value="Genomic_DNA"/>
</dbReference>
<accession>A0A1N7IUP8</accession>
<feature type="region of interest" description="Disordered" evidence="1">
    <location>
        <begin position="14"/>
        <end position="43"/>
    </location>
</feature>
<reference evidence="3" key="1">
    <citation type="submission" date="2017-01" db="EMBL/GenBank/DDBJ databases">
        <authorList>
            <person name="Varghese N."/>
            <person name="Submissions S."/>
        </authorList>
    </citation>
    <scope>NUCLEOTIDE SEQUENCE [LARGE SCALE GENOMIC DNA]</scope>
    <source>
        <strain evidence="3">DSM 24913</strain>
    </source>
</reference>
<sequence>MLLNALTNYLQNQPASSDLQSQQAQAPSGVSERAETGSDDTSPALYTVSDRAVMMSAVAMEFDIHALAPEQLGQFQNRLQEYGLIDNQGIQALSIVHTARLNSEDDGAVDAKAIIDKAYQQTQEPGTTYSQRKQIHQLHTLFSNLDSATPQQKAS</sequence>
<dbReference type="AlphaFoldDB" id="A0A1N7IUP8"/>
<evidence type="ECO:0000313" key="2">
    <source>
        <dbReference type="EMBL" id="SIS40701.1"/>
    </source>
</evidence>
<dbReference type="OrthoDB" id="9864247at2"/>
<proteinExistence type="predicted"/>
<feature type="compositionally biased region" description="Low complexity" evidence="1">
    <location>
        <begin position="14"/>
        <end position="28"/>
    </location>
</feature>
<organism evidence="2 3">
    <name type="scientific">Thalassolituus maritimus</name>
    <dbReference type="NCBI Taxonomy" id="484498"/>
    <lineage>
        <taxon>Bacteria</taxon>
        <taxon>Pseudomonadati</taxon>
        <taxon>Pseudomonadota</taxon>
        <taxon>Gammaproteobacteria</taxon>
        <taxon>Oceanospirillales</taxon>
        <taxon>Oceanospirillaceae</taxon>
        <taxon>Thalassolituus</taxon>
    </lineage>
</organism>
<dbReference type="STRING" id="484498.SAMN05421686_10113"/>
<gene>
    <name evidence="2" type="ORF">SAMN05421686_10113</name>
</gene>
<protein>
    <submittedName>
        <fullName evidence="2">Uncharacterized protein</fullName>
    </submittedName>
</protein>
<dbReference type="RefSeq" id="WP_068439405.1">
    <property type="nucleotide sequence ID" value="NZ_FTOH01000001.1"/>
</dbReference>
<name>A0A1N7IUP8_9GAMM</name>
<evidence type="ECO:0000313" key="3">
    <source>
        <dbReference type="Proteomes" id="UP000185639"/>
    </source>
</evidence>
<dbReference type="Proteomes" id="UP000185639">
    <property type="component" value="Unassembled WGS sequence"/>
</dbReference>
<evidence type="ECO:0000256" key="1">
    <source>
        <dbReference type="SAM" id="MobiDB-lite"/>
    </source>
</evidence>
<keyword evidence="3" id="KW-1185">Reference proteome</keyword>